<sequence>MQDQVAYLRSISNLTAAYKGSSDEDDRNILDGRVDIVYGSPEALVGNPEWRESMRSSLEVSTIVIDEFHTIATWGQNFVQEIGRVGRDNMPSIALVMFNSYHQRLADQAIKKILLTNDCRRLCLLDNFLDDHELIKVKESLVGQHACCDNCALNCMCKECILLPIEKMYDFNVNTEESDDSDSDKTEEYESD</sequence>
<dbReference type="GO" id="GO:0005634">
    <property type="term" value="C:nucleus"/>
    <property type="evidence" value="ECO:0007669"/>
    <property type="project" value="TreeGrafter"/>
</dbReference>
<feature type="domain" description="DEAD/DEAH-box helicase" evidence="2">
    <location>
        <begin position="7"/>
        <end position="83"/>
    </location>
</feature>
<evidence type="ECO:0000256" key="1">
    <source>
        <dbReference type="ARBA" id="ARBA00005446"/>
    </source>
</evidence>
<dbReference type="Pfam" id="PF00270">
    <property type="entry name" value="DEAD"/>
    <property type="match status" value="1"/>
</dbReference>
<keyword evidence="4" id="KW-1185">Reference proteome</keyword>
<dbReference type="AlphaFoldDB" id="A0A8W8IHQ6"/>
<dbReference type="Gene3D" id="3.40.50.300">
    <property type="entry name" value="P-loop containing nucleotide triphosphate hydrolases"/>
    <property type="match status" value="1"/>
</dbReference>
<reference evidence="3" key="1">
    <citation type="submission" date="2022-08" db="UniProtKB">
        <authorList>
            <consortium name="EnsemblMetazoa"/>
        </authorList>
    </citation>
    <scope>IDENTIFICATION</scope>
    <source>
        <strain evidence="3">05x7-T-G4-1.051#20</strain>
    </source>
</reference>
<dbReference type="SUPFAM" id="SSF52540">
    <property type="entry name" value="P-loop containing nucleoside triphosphate hydrolases"/>
    <property type="match status" value="1"/>
</dbReference>
<evidence type="ECO:0000313" key="3">
    <source>
        <dbReference type="EnsemblMetazoa" id="G14016.2:cds"/>
    </source>
</evidence>
<dbReference type="EnsemblMetazoa" id="G14016.2">
    <property type="protein sequence ID" value="G14016.2:cds"/>
    <property type="gene ID" value="G14016"/>
</dbReference>
<dbReference type="PANTHER" id="PTHR13710:SF120">
    <property type="entry name" value="BIFUNCTIONAL 3'-5' EXONUCLEASE_ATP-DEPENDENT HELICASE WRN"/>
    <property type="match status" value="1"/>
</dbReference>
<dbReference type="GO" id="GO:0003676">
    <property type="term" value="F:nucleic acid binding"/>
    <property type="evidence" value="ECO:0007669"/>
    <property type="project" value="InterPro"/>
</dbReference>
<dbReference type="PANTHER" id="PTHR13710">
    <property type="entry name" value="DNA HELICASE RECQ FAMILY MEMBER"/>
    <property type="match status" value="1"/>
</dbReference>
<evidence type="ECO:0000259" key="2">
    <source>
        <dbReference type="Pfam" id="PF00270"/>
    </source>
</evidence>
<dbReference type="GO" id="GO:0005524">
    <property type="term" value="F:ATP binding"/>
    <property type="evidence" value="ECO:0007669"/>
    <property type="project" value="InterPro"/>
</dbReference>
<dbReference type="GO" id="GO:0043138">
    <property type="term" value="F:3'-5' DNA helicase activity"/>
    <property type="evidence" value="ECO:0007669"/>
    <property type="project" value="TreeGrafter"/>
</dbReference>
<name>A0A8W8IHQ6_MAGGI</name>
<dbReference type="InterPro" id="IPR027417">
    <property type="entry name" value="P-loop_NTPase"/>
</dbReference>
<dbReference type="GO" id="GO:0000724">
    <property type="term" value="P:double-strand break repair via homologous recombination"/>
    <property type="evidence" value="ECO:0007669"/>
    <property type="project" value="TreeGrafter"/>
</dbReference>
<protein>
    <recommendedName>
        <fullName evidence="2">DEAD/DEAH-box helicase domain-containing protein</fullName>
    </recommendedName>
</protein>
<accession>A0A8W8IHQ6</accession>
<dbReference type="InterPro" id="IPR011545">
    <property type="entry name" value="DEAD/DEAH_box_helicase_dom"/>
</dbReference>
<comment type="similarity">
    <text evidence="1">Belongs to the helicase family. RecQ subfamily.</text>
</comment>
<proteinExistence type="inferred from homology"/>
<dbReference type="GO" id="GO:0005694">
    <property type="term" value="C:chromosome"/>
    <property type="evidence" value="ECO:0007669"/>
    <property type="project" value="TreeGrafter"/>
</dbReference>
<dbReference type="GO" id="GO:0009378">
    <property type="term" value="F:four-way junction helicase activity"/>
    <property type="evidence" value="ECO:0007669"/>
    <property type="project" value="TreeGrafter"/>
</dbReference>
<evidence type="ECO:0000313" key="4">
    <source>
        <dbReference type="Proteomes" id="UP000005408"/>
    </source>
</evidence>
<dbReference type="Proteomes" id="UP000005408">
    <property type="component" value="Unassembled WGS sequence"/>
</dbReference>
<organism evidence="3 4">
    <name type="scientific">Magallana gigas</name>
    <name type="common">Pacific oyster</name>
    <name type="synonym">Crassostrea gigas</name>
    <dbReference type="NCBI Taxonomy" id="29159"/>
    <lineage>
        <taxon>Eukaryota</taxon>
        <taxon>Metazoa</taxon>
        <taxon>Spiralia</taxon>
        <taxon>Lophotrochozoa</taxon>
        <taxon>Mollusca</taxon>
        <taxon>Bivalvia</taxon>
        <taxon>Autobranchia</taxon>
        <taxon>Pteriomorphia</taxon>
        <taxon>Ostreida</taxon>
        <taxon>Ostreoidea</taxon>
        <taxon>Ostreidae</taxon>
        <taxon>Magallana</taxon>
    </lineage>
</organism>
<dbReference type="GO" id="GO:0005737">
    <property type="term" value="C:cytoplasm"/>
    <property type="evidence" value="ECO:0007669"/>
    <property type="project" value="TreeGrafter"/>
</dbReference>